<organism evidence="1 2">
    <name type="scientific">Corallococcus coralloides (strain ATCC 25202 / DSM 2259 / NBRC 100086 / M2)</name>
    <name type="common">Myxococcus coralloides</name>
    <dbReference type="NCBI Taxonomy" id="1144275"/>
    <lineage>
        <taxon>Bacteria</taxon>
        <taxon>Pseudomonadati</taxon>
        <taxon>Myxococcota</taxon>
        <taxon>Myxococcia</taxon>
        <taxon>Myxococcales</taxon>
        <taxon>Cystobacterineae</taxon>
        <taxon>Myxococcaceae</taxon>
        <taxon>Corallococcus</taxon>
    </lineage>
</organism>
<dbReference type="InParanoid" id="H8MZE3"/>
<dbReference type="SUPFAM" id="SSF51905">
    <property type="entry name" value="FAD/NAD(P)-binding domain"/>
    <property type="match status" value="1"/>
</dbReference>
<dbReference type="Pfam" id="PF12831">
    <property type="entry name" value="FAD_oxidored"/>
    <property type="match status" value="1"/>
</dbReference>
<dbReference type="PANTHER" id="PTHR43422:SF3">
    <property type="entry name" value="THIAMINE THIAZOLE SYNTHASE"/>
    <property type="match status" value="1"/>
</dbReference>
<dbReference type="InterPro" id="IPR006905">
    <property type="entry name" value="Flavin_halogenase"/>
</dbReference>
<reference evidence="2" key="2">
    <citation type="submission" date="2012-03" db="EMBL/GenBank/DDBJ databases">
        <title>Genome sequence of the fruiting myxobacterium Corallococcus coralloides DSM 2259.</title>
        <authorList>
            <person name="Huntley S."/>
            <person name="Zhang Y."/>
            <person name="Treuner-Lange A."/>
            <person name="Sensen C.W."/>
            <person name="Sogaard-Andersen L."/>
        </authorList>
    </citation>
    <scope>NUCLEOTIDE SEQUENCE [LARGE SCALE GENOMIC DNA]</scope>
    <source>
        <strain evidence="2">ATCC 25202 / DSM 2259 / NBRC 100086 / M2</strain>
    </source>
</reference>
<evidence type="ECO:0008006" key="3">
    <source>
        <dbReference type="Google" id="ProtNLM"/>
    </source>
</evidence>
<protein>
    <recommendedName>
        <fullName evidence="3">Epoxidase LasC</fullName>
    </recommendedName>
</protein>
<proteinExistence type="predicted"/>
<dbReference type="KEGG" id="ccx:COCOR_06779"/>
<dbReference type="Gene3D" id="3.30.9.100">
    <property type="match status" value="1"/>
</dbReference>
<dbReference type="GO" id="GO:0004497">
    <property type="term" value="F:monooxygenase activity"/>
    <property type="evidence" value="ECO:0007669"/>
    <property type="project" value="InterPro"/>
</dbReference>
<dbReference type="HOGENOM" id="CLU_028028_2_0_7"/>
<dbReference type="Proteomes" id="UP000007587">
    <property type="component" value="Chromosome"/>
</dbReference>
<dbReference type="eggNOG" id="COG0654">
    <property type="taxonomic scope" value="Bacteria"/>
</dbReference>
<evidence type="ECO:0000313" key="1">
    <source>
        <dbReference type="EMBL" id="AFE07122.1"/>
    </source>
</evidence>
<dbReference type="STRING" id="1144275.COCOR_06779"/>
<evidence type="ECO:0000313" key="2">
    <source>
        <dbReference type="Proteomes" id="UP000007587"/>
    </source>
</evidence>
<dbReference type="RefSeq" id="WP_014399565.1">
    <property type="nucleotide sequence ID" value="NC_017030.1"/>
</dbReference>
<gene>
    <name evidence="1" type="ordered locus">COCOR_06779</name>
</gene>
<dbReference type="PANTHER" id="PTHR43422">
    <property type="entry name" value="THIAMINE THIAZOLE SYNTHASE"/>
    <property type="match status" value="1"/>
</dbReference>
<dbReference type="Pfam" id="PF04820">
    <property type="entry name" value="Trp_halogenase"/>
    <property type="match status" value="1"/>
</dbReference>
<reference evidence="1 2" key="1">
    <citation type="journal article" date="2012" name="J. Bacteriol.">
        <title>Complete Genome Sequence of the Fruiting Myxobacterium Corallococcus coralloides DSM 2259.</title>
        <authorList>
            <person name="Huntley S."/>
            <person name="Zhang Y."/>
            <person name="Treuner-Lange A."/>
            <person name="Kneip S."/>
            <person name="Sensen C.W."/>
            <person name="Sogaard-Andersen L."/>
        </authorList>
    </citation>
    <scope>NUCLEOTIDE SEQUENCE [LARGE SCALE GENOMIC DNA]</scope>
    <source>
        <strain evidence="2">ATCC 25202 / DSM 2259 / NBRC 100086 / M2</strain>
    </source>
</reference>
<dbReference type="Gene3D" id="3.50.50.60">
    <property type="entry name" value="FAD/NAD(P)-binding domain"/>
    <property type="match status" value="1"/>
</dbReference>
<dbReference type="OrthoDB" id="9790035at2"/>
<dbReference type="AlphaFoldDB" id="H8MZE3"/>
<sequence>MQSTDLHPPGFKRAVVIGGGVAGLLSARVLSEHFEQVTLLERDSLPKGPEARKGVPQARHVHALLEAGREALEQLFPGLVQELCAEGAEPGDMGRDSAWFHAGAWKARFVSDIRTVLCTRAFLEWKVRGRVATLPGVTLRPECSVKALLADPSRTRVTGVLLEGPGGEEALEAELVVDASGRGSKGSRWLEELGYGRPDVEQVEIDLAYTSCFFERPSSLPDWKVLVVYPRAPEGWRTGVISCVEGGRWLVSLGGYFGHHAPTDAEGFLAFAGSLARPELHDALRGARPLSAPVTHRIPSSRWLHYERMARWPEGFILLGDAVCALNPIYAQGLTVISKGTDLLARMLSAQARATPATRQGFARRFQRELARVLAMPWWMSTTMDLQYPQARGRRPPGLGLVQRGFTLMLDLTSRNANACRRFYEVMHMRHGLGGLLTPSLMASFIAYSIQSLFVPLERRANVTVCPPAPGGGHDTG</sequence>
<name>H8MZE3_CORCM</name>
<keyword evidence="2" id="KW-1185">Reference proteome</keyword>
<dbReference type="InterPro" id="IPR036188">
    <property type="entry name" value="FAD/NAD-bd_sf"/>
</dbReference>
<accession>H8MZE3</accession>
<dbReference type="EMBL" id="CP003389">
    <property type="protein sequence ID" value="AFE07122.1"/>
    <property type="molecule type" value="Genomic_DNA"/>
</dbReference>